<dbReference type="Pfam" id="PF01739">
    <property type="entry name" value="CheR"/>
    <property type="match status" value="1"/>
</dbReference>
<dbReference type="PANTHER" id="PTHR24422:SF8">
    <property type="entry name" value="CHEMOTAXIS PROTEIN"/>
    <property type="match status" value="1"/>
</dbReference>
<dbReference type="Gene3D" id="3.40.50.150">
    <property type="entry name" value="Vaccinia Virus protein VP39"/>
    <property type="match status" value="1"/>
</dbReference>
<dbReference type="AlphaFoldDB" id="A0A318JGU8"/>
<dbReference type="Proteomes" id="UP000247792">
    <property type="component" value="Unassembled WGS sequence"/>
</dbReference>
<dbReference type="InterPro" id="IPR050903">
    <property type="entry name" value="Bact_Chemotaxis_MeTrfase"/>
</dbReference>
<sequence>MNVLKVEEIELDMLLEAIYRYRGDDFRGFDRQVLADKFIVVMKQYGIKTYSALQDSILHDSAHWDAVLRTLLLCPVALFDEPQRLQFLRNQLSPWLRSHAHTRIWIADCSSIEEIYTLVILLEEEQVCDKATIYITCSNDLLLQEMAGAGLALEKFSGYEKNYLQSGGRSRLLDYFQEKSGYLVLRDGLQKNLIWSQFSLVTDTSFNEFELISCRKALASFDVALRHRALRLFAASLTPFGMLDADLASYNGSKANLTWHYQAISDEFGLYRHHP</sequence>
<dbReference type="RefSeq" id="WP_110254065.1">
    <property type="nucleotide sequence ID" value="NZ_QJKB01000001.1"/>
</dbReference>
<keyword evidence="2" id="KW-0489">Methyltransferase</keyword>
<protein>
    <submittedName>
        <fullName evidence="2">Chemotaxis protein methyltransferase CheR</fullName>
    </submittedName>
</protein>
<dbReference type="InterPro" id="IPR022642">
    <property type="entry name" value="CheR_C"/>
</dbReference>
<organism evidence="2 3">
    <name type="scientific">Undibacterium pigrum</name>
    <dbReference type="NCBI Taxonomy" id="401470"/>
    <lineage>
        <taxon>Bacteria</taxon>
        <taxon>Pseudomonadati</taxon>
        <taxon>Pseudomonadota</taxon>
        <taxon>Betaproteobacteria</taxon>
        <taxon>Burkholderiales</taxon>
        <taxon>Oxalobacteraceae</taxon>
        <taxon>Undibacterium</taxon>
    </lineage>
</organism>
<dbReference type="OrthoDB" id="8704177at2"/>
<dbReference type="InterPro" id="IPR000780">
    <property type="entry name" value="CheR_MeTrfase"/>
</dbReference>
<proteinExistence type="predicted"/>
<name>A0A318JGU8_9BURK</name>
<dbReference type="InterPro" id="IPR029063">
    <property type="entry name" value="SAM-dependent_MTases_sf"/>
</dbReference>
<feature type="domain" description="CheR-type methyltransferase" evidence="1">
    <location>
        <begin position="1"/>
        <end position="243"/>
    </location>
</feature>
<dbReference type="SUPFAM" id="SSF53335">
    <property type="entry name" value="S-adenosyl-L-methionine-dependent methyltransferases"/>
    <property type="match status" value="1"/>
</dbReference>
<dbReference type="PANTHER" id="PTHR24422">
    <property type="entry name" value="CHEMOTAXIS PROTEIN METHYLTRANSFERASE"/>
    <property type="match status" value="1"/>
</dbReference>
<comment type="caution">
    <text evidence="2">The sequence shown here is derived from an EMBL/GenBank/DDBJ whole genome shotgun (WGS) entry which is preliminary data.</text>
</comment>
<dbReference type="EMBL" id="QJKB01000001">
    <property type="protein sequence ID" value="PXX47727.1"/>
    <property type="molecule type" value="Genomic_DNA"/>
</dbReference>
<reference evidence="2 3" key="1">
    <citation type="submission" date="2018-05" db="EMBL/GenBank/DDBJ databases">
        <title>Genomic Encyclopedia of Type Strains, Phase IV (KMG-IV): sequencing the most valuable type-strain genomes for metagenomic binning, comparative biology and taxonomic classification.</title>
        <authorList>
            <person name="Goeker M."/>
        </authorList>
    </citation>
    <scope>NUCLEOTIDE SEQUENCE [LARGE SCALE GENOMIC DNA]</scope>
    <source>
        <strain evidence="2 3">DSM 19792</strain>
    </source>
</reference>
<evidence type="ECO:0000313" key="2">
    <source>
        <dbReference type="EMBL" id="PXX47727.1"/>
    </source>
</evidence>
<dbReference type="GO" id="GO:0008757">
    <property type="term" value="F:S-adenosylmethionine-dependent methyltransferase activity"/>
    <property type="evidence" value="ECO:0007669"/>
    <property type="project" value="InterPro"/>
</dbReference>
<dbReference type="PROSITE" id="PS50123">
    <property type="entry name" value="CHER"/>
    <property type="match status" value="1"/>
</dbReference>
<dbReference type="GO" id="GO:0032259">
    <property type="term" value="P:methylation"/>
    <property type="evidence" value="ECO:0007669"/>
    <property type="project" value="UniProtKB-KW"/>
</dbReference>
<evidence type="ECO:0000313" key="3">
    <source>
        <dbReference type="Proteomes" id="UP000247792"/>
    </source>
</evidence>
<dbReference type="SMART" id="SM00138">
    <property type="entry name" value="MeTrc"/>
    <property type="match status" value="1"/>
</dbReference>
<keyword evidence="2" id="KW-0808">Transferase</keyword>
<gene>
    <name evidence="2" type="ORF">DFR42_1011324</name>
</gene>
<accession>A0A318JGU8</accession>
<keyword evidence="3" id="KW-1185">Reference proteome</keyword>
<evidence type="ECO:0000259" key="1">
    <source>
        <dbReference type="PROSITE" id="PS50123"/>
    </source>
</evidence>